<name>A0A4Y7SU34_COPMI</name>
<evidence type="ECO:0000256" key="1">
    <source>
        <dbReference type="SAM" id="MobiDB-lite"/>
    </source>
</evidence>
<evidence type="ECO:0000313" key="2">
    <source>
        <dbReference type="EMBL" id="TEB25375.1"/>
    </source>
</evidence>
<protein>
    <submittedName>
        <fullName evidence="2">Uncharacterized protein</fullName>
    </submittedName>
</protein>
<feature type="compositionally biased region" description="Polar residues" evidence="1">
    <location>
        <begin position="618"/>
        <end position="629"/>
    </location>
</feature>
<organism evidence="2 3">
    <name type="scientific">Coprinellus micaceus</name>
    <name type="common">Glistening ink-cap mushroom</name>
    <name type="synonym">Coprinus micaceus</name>
    <dbReference type="NCBI Taxonomy" id="71717"/>
    <lineage>
        <taxon>Eukaryota</taxon>
        <taxon>Fungi</taxon>
        <taxon>Dikarya</taxon>
        <taxon>Basidiomycota</taxon>
        <taxon>Agaricomycotina</taxon>
        <taxon>Agaricomycetes</taxon>
        <taxon>Agaricomycetidae</taxon>
        <taxon>Agaricales</taxon>
        <taxon>Agaricineae</taxon>
        <taxon>Psathyrellaceae</taxon>
        <taxon>Coprinellus</taxon>
    </lineage>
</organism>
<feature type="region of interest" description="Disordered" evidence="1">
    <location>
        <begin position="457"/>
        <end position="488"/>
    </location>
</feature>
<proteinExistence type="predicted"/>
<feature type="region of interest" description="Disordered" evidence="1">
    <location>
        <begin position="315"/>
        <end position="363"/>
    </location>
</feature>
<feature type="compositionally biased region" description="Basic and acidic residues" evidence="1">
    <location>
        <begin position="315"/>
        <end position="337"/>
    </location>
</feature>
<keyword evidence="3" id="KW-1185">Reference proteome</keyword>
<gene>
    <name evidence="2" type="ORF">FA13DRAFT_1714006</name>
</gene>
<accession>A0A4Y7SU34</accession>
<dbReference type="AlphaFoldDB" id="A0A4Y7SU34"/>
<dbReference type="EMBL" id="QPFP01000057">
    <property type="protein sequence ID" value="TEB25375.1"/>
    <property type="molecule type" value="Genomic_DNA"/>
</dbReference>
<dbReference type="Proteomes" id="UP000298030">
    <property type="component" value="Unassembled WGS sequence"/>
</dbReference>
<feature type="region of interest" description="Disordered" evidence="1">
    <location>
        <begin position="613"/>
        <end position="639"/>
    </location>
</feature>
<sequence length="750" mass="81783">MDFYAGARRCYANSVLRWAPLLEAPPAPCWNVCECEGIVPQDRLRNYGDFIYGRRRMSLLREVHGGDYKQYGFRAVVKANLNLSSESASPSKLLSGWKAGVAMSREGERTYRVGERIGEVEKAAVSRRLMVLGVCGVQVGLRTAWINSKTVGHGCDWHTGLMPVYLGELGAQVGLAVMMIHSQPSAPPSAVQESEEVAKSDSGTKEIEIQDLVAYELLQGPLPPLAPPSSMQFNLCAILNEVLISPTTAPQRTAQSPNCPTSFSILPPAIHARRYTPTFSASHFIPPVNEHVGSTSSVPFRLRCLKGTSSYSCERRDSLHDEPSAGRREGRIAERGEVFSTRGILRERATPERRSDKEGIYQDATPASLLPTLRRTPLLNPFSQSSLASGLKIQFRQIHAGLYAPLSLAKRRGHTRTPFLSSSLPLTFRGDGGAGPSGADSQLCTIVTRRKLRVGGAEGADSEADLDHGRKCGKAQSALGEAPSSQGPLLEVRDHERFPYVDALVRSFVGGSEGTWTVLGLSTVQWMMKFNASAVNSLRLYDNPLSVSSLAPASTLEVRGHILIRTNLRARLNLIGVPRSRRVRVGVSTDPNTPAAEECKAEAGSQWFLNVTERRTGSKTSPDPTTQANGRGFDLESESSTRRQLGASLVKVPDLDWLGTSLKRDQASLDNSTQTAVCPKPRFRLSWMGLGCDSGRRRAPNAECAWVIIGGRSHTFLWHVRITIFGLTSSSTLPATPARHRQALTSDAEH</sequence>
<comment type="caution">
    <text evidence="2">The sequence shown here is derived from an EMBL/GenBank/DDBJ whole genome shotgun (WGS) entry which is preliminary data.</text>
</comment>
<reference evidence="2 3" key="1">
    <citation type="journal article" date="2019" name="Nat. Ecol. Evol.">
        <title>Megaphylogeny resolves global patterns of mushroom evolution.</title>
        <authorList>
            <person name="Varga T."/>
            <person name="Krizsan K."/>
            <person name="Foldi C."/>
            <person name="Dima B."/>
            <person name="Sanchez-Garcia M."/>
            <person name="Sanchez-Ramirez S."/>
            <person name="Szollosi G.J."/>
            <person name="Szarkandi J.G."/>
            <person name="Papp V."/>
            <person name="Albert L."/>
            <person name="Andreopoulos W."/>
            <person name="Angelini C."/>
            <person name="Antonin V."/>
            <person name="Barry K.W."/>
            <person name="Bougher N.L."/>
            <person name="Buchanan P."/>
            <person name="Buyck B."/>
            <person name="Bense V."/>
            <person name="Catcheside P."/>
            <person name="Chovatia M."/>
            <person name="Cooper J."/>
            <person name="Damon W."/>
            <person name="Desjardin D."/>
            <person name="Finy P."/>
            <person name="Geml J."/>
            <person name="Haridas S."/>
            <person name="Hughes K."/>
            <person name="Justo A."/>
            <person name="Karasinski D."/>
            <person name="Kautmanova I."/>
            <person name="Kiss B."/>
            <person name="Kocsube S."/>
            <person name="Kotiranta H."/>
            <person name="LaButti K.M."/>
            <person name="Lechner B.E."/>
            <person name="Liimatainen K."/>
            <person name="Lipzen A."/>
            <person name="Lukacs Z."/>
            <person name="Mihaltcheva S."/>
            <person name="Morgado L.N."/>
            <person name="Niskanen T."/>
            <person name="Noordeloos M.E."/>
            <person name="Ohm R.A."/>
            <person name="Ortiz-Santana B."/>
            <person name="Ovrebo C."/>
            <person name="Racz N."/>
            <person name="Riley R."/>
            <person name="Savchenko A."/>
            <person name="Shiryaev A."/>
            <person name="Soop K."/>
            <person name="Spirin V."/>
            <person name="Szebenyi C."/>
            <person name="Tomsovsky M."/>
            <person name="Tulloss R.E."/>
            <person name="Uehling J."/>
            <person name="Grigoriev I.V."/>
            <person name="Vagvolgyi C."/>
            <person name="Papp T."/>
            <person name="Martin F.M."/>
            <person name="Miettinen O."/>
            <person name="Hibbett D.S."/>
            <person name="Nagy L.G."/>
        </authorList>
    </citation>
    <scope>NUCLEOTIDE SEQUENCE [LARGE SCALE GENOMIC DNA]</scope>
    <source>
        <strain evidence="2 3">FP101781</strain>
    </source>
</reference>
<feature type="compositionally biased region" description="Basic and acidic residues" evidence="1">
    <location>
        <begin position="344"/>
        <end position="360"/>
    </location>
</feature>
<evidence type="ECO:0000313" key="3">
    <source>
        <dbReference type="Proteomes" id="UP000298030"/>
    </source>
</evidence>